<reference evidence="1 2" key="1">
    <citation type="journal article" date="2016" name="BMC Genomics">
        <title>Comparative genomics reveals Cyclospora cayetanensis possesses coccidia-like metabolism and invasion components but unique surface antigens.</title>
        <authorList>
            <person name="Liu S."/>
            <person name="Wang L."/>
            <person name="Zheng H."/>
            <person name="Xu Z."/>
            <person name="Roellig D.M."/>
            <person name="Li N."/>
            <person name="Frace M.A."/>
            <person name="Tang K."/>
            <person name="Arrowood M.J."/>
            <person name="Moss D.M."/>
            <person name="Zhang L."/>
            <person name="Feng Y."/>
            <person name="Xiao L."/>
        </authorList>
    </citation>
    <scope>NUCLEOTIDE SEQUENCE [LARGE SCALE GENOMIC DNA]</scope>
    <source>
        <strain evidence="1 2">CHN_HEN01</strain>
    </source>
</reference>
<dbReference type="VEuPathDB" id="ToxoDB:cyc_09277"/>
<proteinExistence type="predicted"/>
<evidence type="ECO:0000313" key="2">
    <source>
        <dbReference type="Proteomes" id="UP000095192"/>
    </source>
</evidence>
<dbReference type="Proteomes" id="UP000095192">
    <property type="component" value="Unassembled WGS sequence"/>
</dbReference>
<evidence type="ECO:0000313" key="1">
    <source>
        <dbReference type="EMBL" id="OEH74486.1"/>
    </source>
</evidence>
<dbReference type="EMBL" id="JROU02002028">
    <property type="protein sequence ID" value="OEH74486.1"/>
    <property type="molecule type" value="Genomic_DNA"/>
</dbReference>
<dbReference type="InParanoid" id="A0A1D3CTG1"/>
<sequence>MPKDNVWHLQQYIREALPLAVCLHAAAGCQLQQQHDDDASEVESAGCTAANTSAAIAEVGAAAEMFLGEAAAFLLGEERVASNQDPPK</sequence>
<organism evidence="1 2">
    <name type="scientific">Cyclospora cayetanensis</name>
    <dbReference type="NCBI Taxonomy" id="88456"/>
    <lineage>
        <taxon>Eukaryota</taxon>
        <taxon>Sar</taxon>
        <taxon>Alveolata</taxon>
        <taxon>Apicomplexa</taxon>
        <taxon>Conoidasida</taxon>
        <taxon>Coccidia</taxon>
        <taxon>Eucoccidiorida</taxon>
        <taxon>Eimeriorina</taxon>
        <taxon>Eimeriidae</taxon>
        <taxon>Cyclospora</taxon>
    </lineage>
</organism>
<name>A0A1D3CTG1_9EIME</name>
<dbReference type="PROSITE" id="PS51257">
    <property type="entry name" value="PROKAR_LIPOPROTEIN"/>
    <property type="match status" value="1"/>
</dbReference>
<gene>
    <name evidence="1" type="ORF">cyc_09277</name>
</gene>
<accession>A0A1D3CTG1</accession>
<keyword evidence="2" id="KW-1185">Reference proteome</keyword>
<comment type="caution">
    <text evidence="1">The sequence shown here is derived from an EMBL/GenBank/DDBJ whole genome shotgun (WGS) entry which is preliminary data.</text>
</comment>
<dbReference type="AlphaFoldDB" id="A0A1D3CTG1"/>
<protein>
    <submittedName>
        <fullName evidence="1">Uncharacterized protein</fullName>
    </submittedName>
</protein>